<dbReference type="PRINTS" id="PR00051">
    <property type="entry name" value="DNAA"/>
</dbReference>
<dbReference type="Gene3D" id="1.10.8.60">
    <property type="match status" value="1"/>
</dbReference>
<dbReference type="AlphaFoldDB" id="A0A2N1PUP4"/>
<dbReference type="InterPro" id="IPR001957">
    <property type="entry name" value="Chromosome_initiator_DnaA"/>
</dbReference>
<protein>
    <recommendedName>
        <fullName evidence="8 9">Chromosomal replication initiator protein DnaA</fullName>
    </recommendedName>
</protein>
<evidence type="ECO:0000256" key="9">
    <source>
        <dbReference type="NCBIfam" id="TIGR00362"/>
    </source>
</evidence>
<keyword evidence="2 8" id="KW-0963">Cytoplasm</keyword>
<dbReference type="PANTHER" id="PTHR30050:SF2">
    <property type="entry name" value="CHROMOSOMAL REPLICATION INITIATOR PROTEIN DNAA"/>
    <property type="match status" value="1"/>
</dbReference>
<keyword evidence="7 8" id="KW-0238">DNA-binding</keyword>
<comment type="subunit">
    <text evidence="8">Oligomerizes as a right-handed, spiral filament on DNA at oriC.</text>
</comment>
<dbReference type="InterPro" id="IPR020591">
    <property type="entry name" value="Chromosome_initiator_DnaA-like"/>
</dbReference>
<evidence type="ECO:0000256" key="10">
    <source>
        <dbReference type="RuleBase" id="RU000577"/>
    </source>
</evidence>
<evidence type="ECO:0000313" key="15">
    <source>
        <dbReference type="Proteomes" id="UP000233256"/>
    </source>
</evidence>
<dbReference type="InterPro" id="IPR003593">
    <property type="entry name" value="AAA+_ATPase"/>
</dbReference>
<feature type="domain" description="AAA+ ATPase" evidence="12">
    <location>
        <begin position="137"/>
        <end position="269"/>
    </location>
</feature>
<keyword evidence="3 8" id="KW-0235">DNA replication</keyword>
<dbReference type="FunFam" id="3.40.50.300:FF:000668">
    <property type="entry name" value="Chromosomal replication initiator protein DnaA"/>
    <property type="match status" value="1"/>
</dbReference>
<feature type="region of interest" description="Domain I, interacts with DnaA modulators" evidence="8">
    <location>
        <begin position="1"/>
        <end position="86"/>
    </location>
</feature>
<feature type="binding site" evidence="8">
    <location>
        <position position="151"/>
    </location>
    <ligand>
        <name>ATP</name>
        <dbReference type="ChEBI" id="CHEBI:30616"/>
    </ligand>
</feature>
<evidence type="ECO:0000256" key="1">
    <source>
        <dbReference type="ARBA" id="ARBA00006583"/>
    </source>
</evidence>
<dbReference type="EMBL" id="PGXC01000001">
    <property type="protein sequence ID" value="PKK92064.1"/>
    <property type="molecule type" value="Genomic_DNA"/>
</dbReference>
<keyword evidence="5 8" id="KW-0067">ATP-binding</keyword>
<evidence type="ECO:0000256" key="3">
    <source>
        <dbReference type="ARBA" id="ARBA00022705"/>
    </source>
</evidence>
<sequence>MDSLTNFWHAFLDGLRQKIDPIHFEGYFAPSKLHGFHGDTLVIMVPNNYIKGRICDAFMDQIYDTINELTGKDLEIVVLSESDAQADEPAKQFEMPTPVPFIGRLNQKYSFESFIVGKSNEFAHAVARAVAKNPGQEYNPLFLYGGVGLGKTHLMQAIGHYVLGNPETKGLKVMYLPAAEFTTEFVNAIREGRDRASAFREKYRQADVLLLDDIQFLREKERTQEEFFHTFNELHQSGKQIVITSDCPPAKLDHMEDRLVNRFEMGLVADIQKPDLELRMAILKKEARQKQLNVPDSVIEYIASNISSNIRQLEGAFVRVVANAALTGCSMITVDYVKEVLKDLMIESQKVITDNLIKKVVCEEFGVSVRDLVSKQRKRSLSHPRQLAMYLCRTLTDMSLAAVGESFGGKDHSTIIYAENKIKETIEKDGTFRSMVDVLIRKIKT</sequence>
<dbReference type="CDD" id="cd00009">
    <property type="entry name" value="AAA"/>
    <property type="match status" value="1"/>
</dbReference>
<dbReference type="SMART" id="SM00760">
    <property type="entry name" value="Bac_DnaA_C"/>
    <property type="match status" value="1"/>
</dbReference>
<dbReference type="Gene3D" id="1.10.1750.10">
    <property type="match status" value="1"/>
</dbReference>
<dbReference type="InterPro" id="IPR010921">
    <property type="entry name" value="Trp_repressor/repl_initiator"/>
</dbReference>
<feature type="region of interest" description="Domain IV, binds dsDNA" evidence="8">
    <location>
        <begin position="325"/>
        <end position="445"/>
    </location>
</feature>
<feature type="binding site" evidence="8">
    <location>
        <position position="152"/>
    </location>
    <ligand>
        <name>ATP</name>
        <dbReference type="ChEBI" id="CHEBI:30616"/>
    </ligand>
</feature>
<feature type="binding site" evidence="8">
    <location>
        <position position="150"/>
    </location>
    <ligand>
        <name>ATP</name>
        <dbReference type="ChEBI" id="CHEBI:30616"/>
    </ligand>
</feature>
<dbReference type="SUPFAM" id="SSF52540">
    <property type="entry name" value="P-loop containing nucleoside triphosphate hydrolases"/>
    <property type="match status" value="1"/>
</dbReference>
<accession>A0A2N1PUP4</accession>
<organism evidence="14 15">
    <name type="scientific">Candidatus Wallbacteria bacterium HGW-Wallbacteria-1</name>
    <dbReference type="NCBI Taxonomy" id="2013854"/>
    <lineage>
        <taxon>Bacteria</taxon>
        <taxon>Candidatus Walliibacteriota</taxon>
    </lineage>
</organism>
<dbReference type="PANTHER" id="PTHR30050">
    <property type="entry name" value="CHROMOSOMAL REPLICATION INITIATOR PROTEIN DNAA"/>
    <property type="match status" value="1"/>
</dbReference>
<dbReference type="GO" id="GO:0008289">
    <property type="term" value="F:lipid binding"/>
    <property type="evidence" value="ECO:0007669"/>
    <property type="project" value="UniProtKB-KW"/>
</dbReference>
<dbReference type="CDD" id="cd06571">
    <property type="entry name" value="Bac_DnaA_C"/>
    <property type="match status" value="1"/>
</dbReference>
<feature type="binding site" evidence="8">
    <location>
        <position position="148"/>
    </location>
    <ligand>
        <name>ATP</name>
        <dbReference type="ChEBI" id="CHEBI:30616"/>
    </ligand>
</feature>
<evidence type="ECO:0000256" key="2">
    <source>
        <dbReference type="ARBA" id="ARBA00022490"/>
    </source>
</evidence>
<dbReference type="InterPro" id="IPR027417">
    <property type="entry name" value="P-loop_NTPase"/>
</dbReference>
<keyword evidence="4 8" id="KW-0547">Nucleotide-binding</keyword>
<comment type="subcellular location">
    <subcellularLocation>
        <location evidence="8">Cytoplasm</location>
    </subcellularLocation>
</comment>
<dbReference type="Proteomes" id="UP000233256">
    <property type="component" value="Unassembled WGS sequence"/>
</dbReference>
<dbReference type="GO" id="GO:0006270">
    <property type="term" value="P:DNA replication initiation"/>
    <property type="evidence" value="ECO:0007669"/>
    <property type="project" value="UniProtKB-UniRule"/>
</dbReference>
<evidence type="ECO:0000256" key="7">
    <source>
        <dbReference type="ARBA" id="ARBA00023125"/>
    </source>
</evidence>
<evidence type="ECO:0000256" key="11">
    <source>
        <dbReference type="RuleBase" id="RU004227"/>
    </source>
</evidence>
<evidence type="ECO:0000256" key="5">
    <source>
        <dbReference type="ARBA" id="ARBA00022840"/>
    </source>
</evidence>
<dbReference type="GO" id="GO:0006275">
    <property type="term" value="P:regulation of DNA replication"/>
    <property type="evidence" value="ECO:0007669"/>
    <property type="project" value="UniProtKB-UniRule"/>
</dbReference>
<dbReference type="GO" id="GO:0005886">
    <property type="term" value="C:plasma membrane"/>
    <property type="evidence" value="ECO:0007669"/>
    <property type="project" value="TreeGrafter"/>
</dbReference>
<dbReference type="InterPro" id="IPR013317">
    <property type="entry name" value="DnaA_dom"/>
</dbReference>
<dbReference type="SMART" id="SM00382">
    <property type="entry name" value="AAA"/>
    <property type="match status" value="1"/>
</dbReference>
<dbReference type="GO" id="GO:0003688">
    <property type="term" value="F:DNA replication origin binding"/>
    <property type="evidence" value="ECO:0007669"/>
    <property type="project" value="UniProtKB-UniRule"/>
</dbReference>
<evidence type="ECO:0000256" key="6">
    <source>
        <dbReference type="ARBA" id="ARBA00023121"/>
    </source>
</evidence>
<reference evidence="14 15" key="1">
    <citation type="journal article" date="2017" name="ISME J.">
        <title>Potential for microbial H2 and metal transformations associated with novel bacteria and archaea in deep terrestrial subsurface sediments.</title>
        <authorList>
            <person name="Hernsdorf A.W."/>
            <person name="Amano Y."/>
            <person name="Miyakawa K."/>
            <person name="Ise K."/>
            <person name="Suzuki Y."/>
            <person name="Anantharaman K."/>
            <person name="Probst A."/>
            <person name="Burstein D."/>
            <person name="Thomas B.C."/>
            <person name="Banfield J.F."/>
        </authorList>
    </citation>
    <scope>NUCLEOTIDE SEQUENCE [LARGE SCALE GENOMIC DNA]</scope>
    <source>
        <strain evidence="14">HGW-Wallbacteria-1</strain>
    </source>
</reference>
<comment type="domain">
    <text evidence="8">Domain I is involved in oligomerization and binding regulators, domain II is flexibile and of varying length in different bacteria, domain III forms the AAA+ region, while domain IV binds dsDNA.</text>
</comment>
<dbReference type="InterPro" id="IPR013159">
    <property type="entry name" value="DnaA_C"/>
</dbReference>
<proteinExistence type="inferred from homology"/>
<dbReference type="SUPFAM" id="SSF48295">
    <property type="entry name" value="TrpR-like"/>
    <property type="match status" value="1"/>
</dbReference>
<dbReference type="NCBIfam" id="TIGR00362">
    <property type="entry name" value="DnaA"/>
    <property type="match status" value="1"/>
</dbReference>
<dbReference type="Gene3D" id="3.40.50.300">
    <property type="entry name" value="P-loop containing nucleotide triphosphate hydrolases"/>
    <property type="match status" value="1"/>
</dbReference>
<dbReference type="HAMAP" id="MF_00377">
    <property type="entry name" value="DnaA_bact"/>
    <property type="match status" value="1"/>
</dbReference>
<evidence type="ECO:0000313" key="14">
    <source>
        <dbReference type="EMBL" id="PKK92064.1"/>
    </source>
</evidence>
<dbReference type="GO" id="GO:0005524">
    <property type="term" value="F:ATP binding"/>
    <property type="evidence" value="ECO:0007669"/>
    <property type="project" value="UniProtKB-UniRule"/>
</dbReference>
<comment type="caution">
    <text evidence="14">The sequence shown here is derived from an EMBL/GenBank/DDBJ whole genome shotgun (WGS) entry which is preliminary data.</text>
</comment>
<evidence type="ECO:0000256" key="4">
    <source>
        <dbReference type="ARBA" id="ARBA00022741"/>
    </source>
</evidence>
<dbReference type="Pfam" id="PF00308">
    <property type="entry name" value="Bac_DnaA"/>
    <property type="match status" value="1"/>
</dbReference>
<name>A0A2N1PUP4_9BACT</name>
<comment type="function">
    <text evidence="8 10">Plays an essential role in the initiation and regulation of chromosomal replication. ATP-DnaA binds to the origin of replication (oriC) to initiate formation of the DNA replication initiation complex once per cell cycle. Binds the DnaA box (a 9 base pair repeat at the origin) and separates the double-stranded (ds)DNA. Forms a right-handed helical filament on oriC DNA; dsDNA binds to the exterior of the filament while single-stranded (ss)DNA is stabiized in the filament's interior. The ATP-DnaA-oriC complex binds and stabilizes one strand of the AT-rich DNA unwinding element (DUE), permitting loading of DNA polymerase. After initiation quickly degrades to an ADP-DnaA complex that is not apt for DNA replication. Binds acidic phospholipids.</text>
</comment>
<dbReference type="Gene3D" id="3.30.300.180">
    <property type="match status" value="1"/>
</dbReference>
<dbReference type="GO" id="GO:0005737">
    <property type="term" value="C:cytoplasm"/>
    <property type="evidence" value="ECO:0007669"/>
    <property type="project" value="UniProtKB-SubCell"/>
</dbReference>
<dbReference type="FunFam" id="1.10.8.60:FF:000003">
    <property type="entry name" value="Chromosomal replication initiator protein DnaA"/>
    <property type="match status" value="1"/>
</dbReference>
<evidence type="ECO:0000259" key="12">
    <source>
        <dbReference type="SMART" id="SM00382"/>
    </source>
</evidence>
<dbReference type="Pfam" id="PF08299">
    <property type="entry name" value="Bac_DnaA_C"/>
    <property type="match status" value="1"/>
</dbReference>
<dbReference type="InterPro" id="IPR038454">
    <property type="entry name" value="DnaA_N_sf"/>
</dbReference>
<evidence type="ECO:0000259" key="13">
    <source>
        <dbReference type="SMART" id="SM00760"/>
    </source>
</evidence>
<comment type="caution">
    <text evidence="8">Lacks conserved residue(s) required for the propagation of feature annotation.</text>
</comment>
<evidence type="ECO:0000256" key="8">
    <source>
        <dbReference type="HAMAP-Rule" id="MF_00377"/>
    </source>
</evidence>
<feature type="domain" description="Chromosomal replication initiator DnaA C-terminal" evidence="13">
    <location>
        <begin position="353"/>
        <end position="422"/>
    </location>
</feature>
<dbReference type="InterPro" id="IPR024633">
    <property type="entry name" value="DnaA_N_dom"/>
</dbReference>
<gene>
    <name evidence="8" type="primary">dnaA</name>
    <name evidence="14" type="ORF">CVV64_01210</name>
</gene>
<comment type="similarity">
    <text evidence="1 8 11">Belongs to the DnaA family.</text>
</comment>
<dbReference type="Pfam" id="PF11638">
    <property type="entry name" value="DnaA_N"/>
    <property type="match status" value="1"/>
</dbReference>
<keyword evidence="6 8" id="KW-0446">Lipid-binding</keyword>